<dbReference type="PROSITE" id="PS00237">
    <property type="entry name" value="G_PROTEIN_RECEP_F1_1"/>
    <property type="match status" value="1"/>
</dbReference>
<evidence type="ECO:0000256" key="1">
    <source>
        <dbReference type="ARBA" id="ARBA00004141"/>
    </source>
</evidence>
<feature type="transmembrane region" description="Helical" evidence="9">
    <location>
        <begin position="211"/>
        <end position="233"/>
    </location>
</feature>
<evidence type="ECO:0000256" key="9">
    <source>
        <dbReference type="SAM" id="Phobius"/>
    </source>
</evidence>
<dbReference type="Pfam" id="PF00001">
    <property type="entry name" value="7tm_1"/>
    <property type="match status" value="1"/>
</dbReference>
<dbReference type="SMART" id="SM01381">
    <property type="entry name" value="7TM_GPCR_Srsx"/>
    <property type="match status" value="1"/>
</dbReference>
<keyword evidence="3 9" id="KW-1133">Transmembrane helix</keyword>
<dbReference type="Proteomes" id="UP001159405">
    <property type="component" value="Unassembled WGS sequence"/>
</dbReference>
<gene>
    <name evidence="11" type="ORF">PLOB_00039660</name>
</gene>
<dbReference type="InterPro" id="IPR017452">
    <property type="entry name" value="GPCR_Rhodpsn_7TM"/>
</dbReference>
<sequence>MDKVGLLEDIYNTSSFTMALNLSSGNSLVSESECFHRDSLATKFLRILPHFFIIIVSLIGNSMVVAVVFKNSRMRTTVNYYIVNMAIADLLITLYMPRTISAVIFGYEWVIGGTAGLVLCKLSIFVNQIPMIASIFTVVAISFDRFNAVVFPLRTFVSTRMCKVVIFCTWLIALAFRSPTVYAVHLMPGKNGKLYCNLALDVTFGPGAKKLYYNFNMLAIFTIPFLTTVIFYTSIMVTLKRRKAPGLTPENSSNNSEGFKRREVVKKNVLRLVLIVVTAFILCWLLYYIRLILFAYGYDFSCNWLFVRLILAHFNSALNPCLYAIFSENYRKGFKKILSRGNCLKRLPRRRLSDQSRDSNRFVRRSLGPWGSNGSISIRIEGERQQLSTFQSSDPQK</sequence>
<keyword evidence="4 8" id="KW-0297">G-protein coupled receptor</keyword>
<keyword evidence="12" id="KW-1185">Reference proteome</keyword>
<keyword evidence="5 9" id="KW-0472">Membrane</keyword>
<evidence type="ECO:0000256" key="3">
    <source>
        <dbReference type="ARBA" id="ARBA00022989"/>
    </source>
</evidence>
<comment type="subcellular location">
    <subcellularLocation>
        <location evidence="1">Membrane</location>
        <topology evidence="1">Multi-pass membrane protein</topology>
    </subcellularLocation>
</comment>
<feature type="transmembrane region" description="Helical" evidence="9">
    <location>
        <begin position="269"/>
        <end position="293"/>
    </location>
</feature>
<feature type="transmembrane region" description="Helical" evidence="9">
    <location>
        <begin position="81"/>
        <end position="105"/>
    </location>
</feature>
<organism evidence="11 12">
    <name type="scientific">Porites lobata</name>
    <dbReference type="NCBI Taxonomy" id="104759"/>
    <lineage>
        <taxon>Eukaryota</taxon>
        <taxon>Metazoa</taxon>
        <taxon>Cnidaria</taxon>
        <taxon>Anthozoa</taxon>
        <taxon>Hexacorallia</taxon>
        <taxon>Scleractinia</taxon>
        <taxon>Fungiina</taxon>
        <taxon>Poritidae</taxon>
        <taxon>Porites</taxon>
    </lineage>
</organism>
<dbReference type="InterPro" id="IPR000276">
    <property type="entry name" value="GPCR_Rhodpsn"/>
</dbReference>
<feature type="transmembrane region" description="Helical" evidence="9">
    <location>
        <begin position="47"/>
        <end position="69"/>
    </location>
</feature>
<comment type="similarity">
    <text evidence="8">Belongs to the G-protein coupled receptor 1 family.</text>
</comment>
<evidence type="ECO:0000256" key="5">
    <source>
        <dbReference type="ARBA" id="ARBA00023136"/>
    </source>
</evidence>
<proteinExistence type="inferred from homology"/>
<dbReference type="SUPFAM" id="SSF81321">
    <property type="entry name" value="Family A G protein-coupled receptor-like"/>
    <property type="match status" value="1"/>
</dbReference>
<keyword evidence="6 8" id="KW-0675">Receptor</keyword>
<evidence type="ECO:0000256" key="8">
    <source>
        <dbReference type="RuleBase" id="RU000688"/>
    </source>
</evidence>
<keyword evidence="7 8" id="KW-0807">Transducer</keyword>
<evidence type="ECO:0000256" key="4">
    <source>
        <dbReference type="ARBA" id="ARBA00023040"/>
    </source>
</evidence>
<feature type="transmembrane region" description="Helical" evidence="9">
    <location>
        <begin position="164"/>
        <end position="184"/>
    </location>
</feature>
<protein>
    <recommendedName>
        <fullName evidence="10">G-protein coupled receptors family 1 profile domain-containing protein</fullName>
    </recommendedName>
</protein>
<dbReference type="PRINTS" id="PR00237">
    <property type="entry name" value="GPCRRHODOPSN"/>
</dbReference>
<dbReference type="PROSITE" id="PS50262">
    <property type="entry name" value="G_PROTEIN_RECEP_F1_2"/>
    <property type="match status" value="1"/>
</dbReference>
<feature type="transmembrane region" description="Helical" evidence="9">
    <location>
        <begin position="125"/>
        <end position="143"/>
    </location>
</feature>
<evidence type="ECO:0000313" key="12">
    <source>
        <dbReference type="Proteomes" id="UP001159405"/>
    </source>
</evidence>
<dbReference type="EMBL" id="CALNXK010000006">
    <property type="protein sequence ID" value="CAH3038120.1"/>
    <property type="molecule type" value="Genomic_DNA"/>
</dbReference>
<dbReference type="PANTHER" id="PTHR45695">
    <property type="entry name" value="LEUCOKININ RECEPTOR-RELATED"/>
    <property type="match status" value="1"/>
</dbReference>
<dbReference type="PANTHER" id="PTHR45695:SF9">
    <property type="entry name" value="LEUCOKININ RECEPTOR"/>
    <property type="match status" value="1"/>
</dbReference>
<evidence type="ECO:0000256" key="6">
    <source>
        <dbReference type="ARBA" id="ARBA00023170"/>
    </source>
</evidence>
<reference evidence="11 12" key="1">
    <citation type="submission" date="2022-05" db="EMBL/GenBank/DDBJ databases">
        <authorList>
            <consortium name="Genoscope - CEA"/>
            <person name="William W."/>
        </authorList>
    </citation>
    <scope>NUCLEOTIDE SEQUENCE [LARGE SCALE GENOMIC DNA]</scope>
</reference>
<evidence type="ECO:0000256" key="7">
    <source>
        <dbReference type="ARBA" id="ARBA00023224"/>
    </source>
</evidence>
<feature type="domain" description="G-protein coupled receptors family 1 profile" evidence="10">
    <location>
        <begin position="60"/>
        <end position="323"/>
    </location>
</feature>
<accession>A0ABN8N1Y8</accession>
<dbReference type="Gene3D" id="1.20.1070.10">
    <property type="entry name" value="Rhodopsin 7-helix transmembrane proteins"/>
    <property type="match status" value="1"/>
</dbReference>
<evidence type="ECO:0000259" key="10">
    <source>
        <dbReference type="PROSITE" id="PS50262"/>
    </source>
</evidence>
<evidence type="ECO:0000313" key="11">
    <source>
        <dbReference type="EMBL" id="CAH3038120.1"/>
    </source>
</evidence>
<comment type="caution">
    <text evidence="11">The sequence shown here is derived from an EMBL/GenBank/DDBJ whole genome shotgun (WGS) entry which is preliminary data.</text>
</comment>
<keyword evidence="2 8" id="KW-0812">Transmembrane</keyword>
<evidence type="ECO:0000256" key="2">
    <source>
        <dbReference type="ARBA" id="ARBA00022692"/>
    </source>
</evidence>
<name>A0ABN8N1Y8_9CNID</name>
<feature type="transmembrane region" description="Helical" evidence="9">
    <location>
        <begin position="305"/>
        <end position="326"/>
    </location>
</feature>